<protein>
    <submittedName>
        <fullName evidence="7">Enoyl-CoA hydratase/isomerase family protein</fullName>
    </submittedName>
</protein>
<keyword evidence="3" id="KW-0443">Lipid metabolism</keyword>
<comment type="function">
    <text evidence="1">Could possibly oxidize fatty acids using specific components.</text>
</comment>
<dbReference type="Pfam" id="PF00378">
    <property type="entry name" value="ECH_1"/>
    <property type="match status" value="1"/>
</dbReference>
<evidence type="ECO:0000256" key="3">
    <source>
        <dbReference type="ARBA" id="ARBA00022832"/>
    </source>
</evidence>
<comment type="catalytic activity">
    <reaction evidence="5">
        <text>a 4-saturated-(3S)-3-hydroxyacyl-CoA = a (3E)-enoyl-CoA + H2O</text>
        <dbReference type="Rhea" id="RHEA:20724"/>
        <dbReference type="ChEBI" id="CHEBI:15377"/>
        <dbReference type="ChEBI" id="CHEBI:58521"/>
        <dbReference type="ChEBI" id="CHEBI:137480"/>
        <dbReference type="EC" id="4.2.1.17"/>
    </reaction>
</comment>
<evidence type="ECO:0000313" key="7">
    <source>
        <dbReference type="EMBL" id="MBF6301491.1"/>
    </source>
</evidence>
<keyword evidence="3" id="KW-0276">Fatty acid metabolism</keyword>
<dbReference type="SUPFAM" id="SSF52096">
    <property type="entry name" value="ClpP/crotonase"/>
    <property type="match status" value="1"/>
</dbReference>
<comment type="similarity">
    <text evidence="2 6">Belongs to the enoyl-CoA hydratase/isomerase family.</text>
</comment>
<dbReference type="PANTHER" id="PTHR43802:SF1">
    <property type="entry name" value="IP11341P-RELATED"/>
    <property type="match status" value="1"/>
</dbReference>
<keyword evidence="8" id="KW-1185">Reference proteome</keyword>
<evidence type="ECO:0000256" key="5">
    <source>
        <dbReference type="ARBA" id="ARBA00023717"/>
    </source>
</evidence>
<comment type="caution">
    <text evidence="7">The sequence shown here is derived from an EMBL/GenBank/DDBJ whole genome shotgun (WGS) entry which is preliminary data.</text>
</comment>
<dbReference type="RefSeq" id="WP_195132701.1">
    <property type="nucleotide sequence ID" value="NZ_JADLQX010000027.1"/>
</dbReference>
<evidence type="ECO:0000256" key="2">
    <source>
        <dbReference type="ARBA" id="ARBA00005254"/>
    </source>
</evidence>
<evidence type="ECO:0000256" key="1">
    <source>
        <dbReference type="ARBA" id="ARBA00002994"/>
    </source>
</evidence>
<accession>A0ABS0CY25</accession>
<dbReference type="CDD" id="cd06558">
    <property type="entry name" value="crotonase-like"/>
    <property type="match status" value="1"/>
</dbReference>
<proteinExistence type="inferred from homology"/>
<dbReference type="EMBL" id="JADLQX010000027">
    <property type="protein sequence ID" value="MBF6301491.1"/>
    <property type="molecule type" value="Genomic_DNA"/>
</dbReference>
<evidence type="ECO:0000256" key="4">
    <source>
        <dbReference type="ARBA" id="ARBA00023709"/>
    </source>
</evidence>
<dbReference type="Gene3D" id="3.90.226.10">
    <property type="entry name" value="2-enoyl-CoA Hydratase, Chain A, domain 1"/>
    <property type="match status" value="1"/>
</dbReference>
<comment type="catalytic activity">
    <reaction evidence="4">
        <text>a (3S)-3-hydroxyacyl-CoA = a (2E)-enoyl-CoA + H2O</text>
        <dbReference type="Rhea" id="RHEA:16105"/>
        <dbReference type="ChEBI" id="CHEBI:15377"/>
        <dbReference type="ChEBI" id="CHEBI:57318"/>
        <dbReference type="ChEBI" id="CHEBI:58856"/>
        <dbReference type="EC" id="4.2.1.17"/>
    </reaction>
</comment>
<dbReference type="PANTHER" id="PTHR43802">
    <property type="entry name" value="ENOYL-COA HYDRATASE"/>
    <property type="match status" value="1"/>
</dbReference>
<sequence>MADYSTISYEVDGPVASITLNRPDKYNAINRTMAAELLAVFRRVRDEDGVSVVVLAGAGRGFCTGGDLDIFPSLADHTAALNWLAHEGYEIGKAIELCEKVVIAKIHGHCLAGGLELALMCDLVYATDSARFGATEINMGLLPGWGGTVRIARAMPLHRAREVIYSGRKDYTARDFYEMGLLTRVFDADRFEERFAETVANIAGKKAIALRMGKEVLARSLETPSLDTALALERNAIQWLNHAPDIQAAMAMFREIPDALVKSQRAANVDSDQKA</sequence>
<organism evidence="7 8">
    <name type="scientific">Nocardia amamiensis</name>
    <dbReference type="NCBI Taxonomy" id="404578"/>
    <lineage>
        <taxon>Bacteria</taxon>
        <taxon>Bacillati</taxon>
        <taxon>Actinomycetota</taxon>
        <taxon>Actinomycetes</taxon>
        <taxon>Mycobacteriales</taxon>
        <taxon>Nocardiaceae</taxon>
        <taxon>Nocardia</taxon>
    </lineage>
</organism>
<reference evidence="7 8" key="1">
    <citation type="submission" date="2020-10" db="EMBL/GenBank/DDBJ databases">
        <title>Identification of Nocardia species via Next-generation sequencing and recognition of intraspecies genetic diversity.</title>
        <authorList>
            <person name="Li P."/>
            <person name="Li P."/>
            <person name="Lu B."/>
        </authorList>
    </citation>
    <scope>NUCLEOTIDE SEQUENCE [LARGE SCALE GENOMIC DNA]</scope>
    <source>
        <strain evidence="7 8">BJ06-0157</strain>
    </source>
</reference>
<dbReference type="InterPro" id="IPR001753">
    <property type="entry name" value="Enoyl-CoA_hydra/iso"/>
</dbReference>
<evidence type="ECO:0000256" key="6">
    <source>
        <dbReference type="RuleBase" id="RU003707"/>
    </source>
</evidence>
<dbReference type="PROSITE" id="PS00166">
    <property type="entry name" value="ENOYL_COA_HYDRATASE"/>
    <property type="match status" value="1"/>
</dbReference>
<dbReference type="InterPro" id="IPR018376">
    <property type="entry name" value="Enoyl-CoA_hyd/isom_CS"/>
</dbReference>
<dbReference type="Proteomes" id="UP000702209">
    <property type="component" value="Unassembled WGS sequence"/>
</dbReference>
<evidence type="ECO:0000313" key="8">
    <source>
        <dbReference type="Proteomes" id="UP000702209"/>
    </source>
</evidence>
<gene>
    <name evidence="7" type="ORF">IU459_28720</name>
</gene>
<name>A0ABS0CY25_9NOCA</name>
<dbReference type="InterPro" id="IPR029045">
    <property type="entry name" value="ClpP/crotonase-like_dom_sf"/>
</dbReference>